<dbReference type="Proteomes" id="UP000077115">
    <property type="component" value="Unassembled WGS sequence"/>
</dbReference>
<dbReference type="GO" id="GO:0016887">
    <property type="term" value="F:ATP hydrolysis activity"/>
    <property type="evidence" value="ECO:0007669"/>
    <property type="project" value="InterPro"/>
</dbReference>
<evidence type="ECO:0000256" key="2">
    <source>
        <dbReference type="ARBA" id="ARBA00022490"/>
    </source>
</evidence>
<dbReference type="Gene3D" id="1.10.8.60">
    <property type="match status" value="1"/>
</dbReference>
<evidence type="ECO:0000256" key="3">
    <source>
        <dbReference type="ARBA" id="ARBA00022741"/>
    </source>
</evidence>
<protein>
    <recommendedName>
        <fullName evidence="5">AAA+ ATPase domain-containing protein</fullName>
    </recommendedName>
</protein>
<proteinExistence type="predicted"/>
<dbReference type="eggNOG" id="KOG0733">
    <property type="taxonomic scope" value="Eukaryota"/>
</dbReference>
<dbReference type="InterPro" id="IPR027417">
    <property type="entry name" value="P-loop_NTPase"/>
</dbReference>
<dbReference type="InterPro" id="IPR050168">
    <property type="entry name" value="AAA_ATPase_domain"/>
</dbReference>
<dbReference type="SMART" id="SM00382">
    <property type="entry name" value="AAA"/>
    <property type="match status" value="1"/>
</dbReference>
<dbReference type="FunFam" id="3.40.50.300:FF:001054">
    <property type="entry name" value="ATPase, AAA family, putative"/>
    <property type="match status" value="1"/>
</dbReference>
<dbReference type="EMBL" id="DS022301">
    <property type="protein sequence ID" value="OAJ37881.1"/>
    <property type="molecule type" value="Genomic_DNA"/>
</dbReference>
<reference evidence="6 7" key="2">
    <citation type="submission" date="2016-05" db="EMBL/GenBank/DDBJ databases">
        <title>Lineage-specific infection strategies underlie the spectrum of fungal disease in amphibians.</title>
        <authorList>
            <person name="Cuomo C.A."/>
            <person name="Farrer R.A."/>
            <person name="James T."/>
            <person name="Longcore J."/>
            <person name="Birren B."/>
        </authorList>
    </citation>
    <scope>NUCLEOTIDE SEQUENCE [LARGE SCALE GENOMIC DNA]</scope>
    <source>
        <strain evidence="6 7">JEL423</strain>
    </source>
</reference>
<keyword evidence="3" id="KW-0547">Nucleotide-binding</keyword>
<reference evidence="6 7" key="1">
    <citation type="submission" date="2006-10" db="EMBL/GenBank/DDBJ databases">
        <title>The Genome Sequence of Batrachochytrium dendrobatidis JEL423.</title>
        <authorList>
            <consortium name="The Broad Institute Genome Sequencing Platform"/>
            <person name="Birren B."/>
            <person name="Lander E."/>
            <person name="Galagan J."/>
            <person name="Cuomo C."/>
            <person name="Devon K."/>
            <person name="Jaffe D."/>
            <person name="Butler J."/>
            <person name="Alvarez P."/>
            <person name="Gnerre S."/>
            <person name="Grabherr M."/>
            <person name="Kleber M."/>
            <person name="Mauceli E."/>
            <person name="Brockman W."/>
            <person name="Young S."/>
            <person name="LaButti K."/>
            <person name="Sykes S."/>
            <person name="DeCaprio D."/>
            <person name="Crawford M."/>
            <person name="Koehrsen M."/>
            <person name="Engels R."/>
            <person name="Montgomery P."/>
            <person name="Pearson M."/>
            <person name="Howarth C."/>
            <person name="Larson L."/>
            <person name="White J."/>
            <person name="O'Leary S."/>
            <person name="Kodira C."/>
            <person name="Zeng Q."/>
            <person name="Yandava C."/>
            <person name="Alvarado L."/>
            <person name="Longcore J."/>
            <person name="James T."/>
        </authorList>
    </citation>
    <scope>NUCLEOTIDE SEQUENCE [LARGE SCALE GENOMIC DNA]</scope>
    <source>
        <strain evidence="6 7">JEL423</strain>
    </source>
</reference>
<evidence type="ECO:0000313" key="7">
    <source>
        <dbReference type="Proteomes" id="UP000077115"/>
    </source>
</evidence>
<evidence type="ECO:0000259" key="5">
    <source>
        <dbReference type="SMART" id="SM00382"/>
    </source>
</evidence>
<dbReference type="VEuPathDB" id="FungiDB:BDEG_21853"/>
<sequence length="461" mass="51404">MVTAMLEQPQDISGWILQKFRQALISSTGCVVTINDILAWIPAKSTRLEFIGSISMGIRLLRESPRKAIVFVEASSSEAIAQIHSSAFEFVHETIYLTEPKRQHESANTLFLQEIKRIGLRISLSVCTAILPDGCELLSHTQLNMLAQRAIDIALKRSHHQVLTLGDSHIPLAQQDIVRAFDLLGFSNLARRHNKSNLESIAWSDIGGYNDVKTCLNESVVWFYKNQESFQRLGIRPPKGVLLYGPPGTGKTLIARAVAKESGAEFMVLSLSDLVHGHIGDSEKALAEAFKNARKRAPCIMFLDEIDSIFQQKESGGDLNVKLVAQISVELDSMAWDTASVVFLAATNHPEILDATLMRSGRFDRLIYIGLPLLSDRLSILQKVTNGMLLDPTLDLEYVARECQGRTGADLKELVQRAWQFATQSKPLDDEWSDTTRLSQDHFTRAITEWSLSKKSKTAMT</sequence>
<dbReference type="SUPFAM" id="SSF52540">
    <property type="entry name" value="P-loop containing nucleoside triphosphate hydrolases"/>
    <property type="match status" value="1"/>
</dbReference>
<keyword evidence="2" id="KW-0963">Cytoplasm</keyword>
<evidence type="ECO:0000256" key="4">
    <source>
        <dbReference type="ARBA" id="ARBA00022840"/>
    </source>
</evidence>
<accession>A0A177WET9</accession>
<dbReference type="STRING" id="403673.A0A177WET9"/>
<dbReference type="OrthoDB" id="10254455at2759"/>
<dbReference type="InterPro" id="IPR003959">
    <property type="entry name" value="ATPase_AAA_core"/>
</dbReference>
<dbReference type="Pfam" id="PF00004">
    <property type="entry name" value="AAA"/>
    <property type="match status" value="1"/>
</dbReference>
<dbReference type="AlphaFoldDB" id="A0A177WET9"/>
<dbReference type="Gene3D" id="3.40.50.300">
    <property type="entry name" value="P-loop containing nucleotide triphosphate hydrolases"/>
    <property type="match status" value="1"/>
</dbReference>
<keyword evidence="4" id="KW-0067">ATP-binding</keyword>
<dbReference type="GO" id="GO:0005737">
    <property type="term" value="C:cytoplasm"/>
    <property type="evidence" value="ECO:0007669"/>
    <property type="project" value="UniProtKB-SubCell"/>
</dbReference>
<gene>
    <name evidence="6" type="ORF">BDEG_21853</name>
</gene>
<evidence type="ECO:0000313" key="6">
    <source>
        <dbReference type="EMBL" id="OAJ37881.1"/>
    </source>
</evidence>
<dbReference type="PANTHER" id="PTHR23077:SF27">
    <property type="entry name" value="ATPASE FAMILY GENE 2 PROTEIN HOMOLOG A"/>
    <property type="match status" value="1"/>
</dbReference>
<dbReference type="PANTHER" id="PTHR23077">
    <property type="entry name" value="AAA-FAMILY ATPASE"/>
    <property type="match status" value="1"/>
</dbReference>
<evidence type="ECO:0000256" key="1">
    <source>
        <dbReference type="ARBA" id="ARBA00004496"/>
    </source>
</evidence>
<dbReference type="GO" id="GO:0005524">
    <property type="term" value="F:ATP binding"/>
    <property type="evidence" value="ECO:0007669"/>
    <property type="project" value="UniProtKB-KW"/>
</dbReference>
<name>A0A177WET9_BATDL</name>
<organism evidence="6 7">
    <name type="scientific">Batrachochytrium dendrobatidis (strain JEL423)</name>
    <dbReference type="NCBI Taxonomy" id="403673"/>
    <lineage>
        <taxon>Eukaryota</taxon>
        <taxon>Fungi</taxon>
        <taxon>Fungi incertae sedis</taxon>
        <taxon>Chytridiomycota</taxon>
        <taxon>Chytridiomycota incertae sedis</taxon>
        <taxon>Chytridiomycetes</taxon>
        <taxon>Rhizophydiales</taxon>
        <taxon>Rhizophydiales incertae sedis</taxon>
        <taxon>Batrachochytrium</taxon>
    </lineage>
</organism>
<dbReference type="InterPro" id="IPR003593">
    <property type="entry name" value="AAA+_ATPase"/>
</dbReference>
<feature type="domain" description="AAA+ ATPase" evidence="5">
    <location>
        <begin position="237"/>
        <end position="373"/>
    </location>
</feature>
<comment type="subcellular location">
    <subcellularLocation>
        <location evidence="1">Cytoplasm</location>
    </subcellularLocation>
</comment>